<proteinExistence type="predicted"/>
<gene>
    <name evidence="1" type="ORF">JYK14_12305</name>
</gene>
<sequence length="76" mass="8790">MGKRVIVARGADTVRTCYFFLGYRDDLGRSFPRWTKDRYRARWLDADEAEVEAKLLATLCQRYDICAEPLSAPSLD</sequence>
<protein>
    <submittedName>
        <fullName evidence="1">Uncharacterized protein</fullName>
    </submittedName>
</protein>
<reference evidence="1 2" key="1">
    <citation type="submission" date="2021-12" db="EMBL/GenBank/DDBJ databases">
        <title>Siccirubricoccus leaddurans sp. nov., a high concentration Zn2+ tolerance bacterium.</title>
        <authorList>
            <person name="Cao Y."/>
        </authorList>
    </citation>
    <scope>NUCLEOTIDE SEQUENCE [LARGE SCALE GENOMIC DNA]</scope>
    <source>
        <strain evidence="1 2">KC 17139</strain>
    </source>
</reference>
<organism evidence="1 2">
    <name type="scientific">Siccirubricoccus soli</name>
    <dbReference type="NCBI Taxonomy" id="2899147"/>
    <lineage>
        <taxon>Bacteria</taxon>
        <taxon>Pseudomonadati</taxon>
        <taxon>Pseudomonadota</taxon>
        <taxon>Alphaproteobacteria</taxon>
        <taxon>Acetobacterales</taxon>
        <taxon>Roseomonadaceae</taxon>
        <taxon>Siccirubricoccus</taxon>
    </lineage>
</organism>
<name>A0ABT1D4T8_9PROT</name>
<keyword evidence="2" id="KW-1185">Reference proteome</keyword>
<evidence type="ECO:0000313" key="1">
    <source>
        <dbReference type="EMBL" id="MCO6416937.1"/>
    </source>
</evidence>
<evidence type="ECO:0000313" key="2">
    <source>
        <dbReference type="Proteomes" id="UP001523392"/>
    </source>
</evidence>
<dbReference type="EMBL" id="JAFIRR010000071">
    <property type="protein sequence ID" value="MCO6416937.1"/>
    <property type="molecule type" value="Genomic_DNA"/>
</dbReference>
<dbReference type="RefSeq" id="WP_252953565.1">
    <property type="nucleotide sequence ID" value="NZ_JAFIRR010000071.1"/>
</dbReference>
<comment type="caution">
    <text evidence="1">The sequence shown here is derived from an EMBL/GenBank/DDBJ whole genome shotgun (WGS) entry which is preliminary data.</text>
</comment>
<dbReference type="Proteomes" id="UP001523392">
    <property type="component" value="Unassembled WGS sequence"/>
</dbReference>
<accession>A0ABT1D4T8</accession>